<evidence type="ECO:0000313" key="4">
    <source>
        <dbReference type="Proteomes" id="UP001075354"/>
    </source>
</evidence>
<protein>
    <submittedName>
        <fullName evidence="3">Uncharacterized protein</fullName>
    </submittedName>
</protein>
<feature type="signal peptide" evidence="2">
    <location>
        <begin position="1"/>
        <end position="23"/>
    </location>
</feature>
<name>A0AAV7X6X0_9NEOP</name>
<evidence type="ECO:0000256" key="1">
    <source>
        <dbReference type="SAM" id="MobiDB-lite"/>
    </source>
</evidence>
<feature type="chain" id="PRO_5043922299" evidence="2">
    <location>
        <begin position="24"/>
        <end position="184"/>
    </location>
</feature>
<keyword evidence="4" id="KW-1185">Reference proteome</keyword>
<evidence type="ECO:0000256" key="2">
    <source>
        <dbReference type="SAM" id="SignalP"/>
    </source>
</evidence>
<feature type="compositionally biased region" description="Acidic residues" evidence="1">
    <location>
        <begin position="70"/>
        <end position="84"/>
    </location>
</feature>
<dbReference type="Proteomes" id="UP001075354">
    <property type="component" value="Chromosome 14"/>
</dbReference>
<comment type="caution">
    <text evidence="3">The sequence shown here is derived from an EMBL/GenBank/DDBJ whole genome shotgun (WGS) entry which is preliminary data.</text>
</comment>
<feature type="region of interest" description="Disordered" evidence="1">
    <location>
        <begin position="126"/>
        <end position="156"/>
    </location>
</feature>
<reference evidence="3" key="1">
    <citation type="submission" date="2022-12" db="EMBL/GenBank/DDBJ databases">
        <title>Chromosome-level genome assembly of the bean flower thrips Megalurothrips usitatus.</title>
        <authorList>
            <person name="Ma L."/>
            <person name="Liu Q."/>
            <person name="Li H."/>
            <person name="Cai W."/>
        </authorList>
    </citation>
    <scope>NUCLEOTIDE SEQUENCE</scope>
    <source>
        <strain evidence="3">Cailab_2022a</strain>
    </source>
</reference>
<organism evidence="3 4">
    <name type="scientific">Megalurothrips usitatus</name>
    <name type="common">bean blossom thrips</name>
    <dbReference type="NCBI Taxonomy" id="439358"/>
    <lineage>
        <taxon>Eukaryota</taxon>
        <taxon>Metazoa</taxon>
        <taxon>Ecdysozoa</taxon>
        <taxon>Arthropoda</taxon>
        <taxon>Hexapoda</taxon>
        <taxon>Insecta</taxon>
        <taxon>Pterygota</taxon>
        <taxon>Neoptera</taxon>
        <taxon>Paraneoptera</taxon>
        <taxon>Thysanoptera</taxon>
        <taxon>Terebrantia</taxon>
        <taxon>Thripoidea</taxon>
        <taxon>Thripidae</taxon>
        <taxon>Megalurothrips</taxon>
    </lineage>
</organism>
<evidence type="ECO:0000313" key="3">
    <source>
        <dbReference type="EMBL" id="KAJ1520760.1"/>
    </source>
</evidence>
<feature type="compositionally biased region" description="Basic residues" evidence="1">
    <location>
        <begin position="140"/>
        <end position="149"/>
    </location>
</feature>
<proteinExistence type="predicted"/>
<dbReference type="AlphaFoldDB" id="A0AAV7X6X0"/>
<dbReference type="EMBL" id="JAPTSV010000014">
    <property type="protein sequence ID" value="KAJ1520760.1"/>
    <property type="molecule type" value="Genomic_DNA"/>
</dbReference>
<feature type="region of interest" description="Disordered" evidence="1">
    <location>
        <begin position="70"/>
        <end position="104"/>
    </location>
</feature>
<gene>
    <name evidence="3" type="ORF">ONE63_003855</name>
</gene>
<sequence length="184" mass="19699">MKVLECVLLQVAGVLVLCWLCEAAAGGCSRYGHACWGGHGKRSSRPAKVLPLPMPVPLQVGDVRDMDMDAAETSEAAQDADEGEVQQAEAADGGGGGARRPFTVGGYGLNPAGDLVPLPNKQALQLPDAADESDEDVHRARSQGRRRHKSREDDVQVLLIPDEDSALSDLRVYQILGHTPRKRV</sequence>
<keyword evidence="2" id="KW-0732">Signal</keyword>
<accession>A0AAV7X6X0</accession>